<evidence type="ECO:0000313" key="2">
    <source>
        <dbReference type="EMBL" id="VCT83080.1"/>
    </source>
</evidence>
<reference evidence="2 3" key="1">
    <citation type="submission" date="2018-06" db="EMBL/GenBank/DDBJ databases">
        <authorList>
            <consortium name="IHU Genomes"/>
        </authorList>
    </citation>
    <scope>NUCLEOTIDE SEQUENCE [LARGE SCALE GENOMIC DNA]</scope>
    <source>
        <strain evidence="2 3">NEC25</strain>
    </source>
</reference>
<dbReference type="RefSeq" id="WP_157065758.1">
    <property type="nucleotide sequence ID" value="NZ_CAKJVD010000014.1"/>
</dbReference>
<dbReference type="EMBL" id="UWJD01000001">
    <property type="protein sequence ID" value="VCT83080.1"/>
    <property type="molecule type" value="Genomic_DNA"/>
</dbReference>
<proteinExistence type="predicted"/>
<dbReference type="GeneID" id="68876006"/>
<evidence type="ECO:0000313" key="1">
    <source>
        <dbReference type="EMBL" id="CAG9711110.1"/>
    </source>
</evidence>
<evidence type="ECO:0000313" key="3">
    <source>
        <dbReference type="Proteomes" id="UP000431451"/>
    </source>
</evidence>
<organism evidence="2 3">
    <name type="scientific">Clostridium neonatale</name>
    <dbReference type="NCBI Taxonomy" id="137838"/>
    <lineage>
        <taxon>Bacteria</taxon>
        <taxon>Bacillati</taxon>
        <taxon>Bacillota</taxon>
        <taxon>Clostridia</taxon>
        <taxon>Eubacteriales</taxon>
        <taxon>Clostridiaceae</taxon>
        <taxon>Clostridium</taxon>
    </lineage>
</organism>
<dbReference type="Proteomes" id="UP000789738">
    <property type="component" value="Unassembled WGS sequence"/>
</dbReference>
<dbReference type="OrthoDB" id="5344211at2"/>
<gene>
    <name evidence="1" type="ORF">CNEO_45086</name>
    <name evidence="2" type="ORF">CNEONATNEC25_00675</name>
</gene>
<protein>
    <submittedName>
        <fullName evidence="2">Uncharacterized protein</fullName>
    </submittedName>
</protein>
<dbReference type="Proteomes" id="UP000431451">
    <property type="component" value="Unassembled WGS sequence"/>
</dbReference>
<name>A0A650LQ05_9CLOT</name>
<sequence>MNIRAILDKYFDGVKCYVRGDGNGVWIETECMPIERSEEIKNKVGELLYEIKK</sequence>
<dbReference type="AlphaFoldDB" id="A0A650LQ05"/>
<dbReference type="EMBL" id="CAKJVE010000004">
    <property type="protein sequence ID" value="CAG9711110.1"/>
    <property type="molecule type" value="Genomic_DNA"/>
</dbReference>
<reference evidence="1" key="2">
    <citation type="submission" date="2021-10" db="EMBL/GenBank/DDBJ databases">
        <authorList>
            <person name="Mesa V."/>
        </authorList>
    </citation>
    <scope>NUCLEOTIDE SEQUENCE</scope>
    <source>
        <strain evidence="1">CC3_PB</strain>
    </source>
</reference>
<accession>A0A650LQ05</accession>